<dbReference type="InterPro" id="IPR015421">
    <property type="entry name" value="PyrdxlP-dep_Trfase_major"/>
</dbReference>
<reference evidence="3" key="1">
    <citation type="submission" date="2017-05" db="EMBL/GenBank/DDBJ databases">
        <title>Complete and WGS of Bordetella genogroups.</title>
        <authorList>
            <person name="Spilker T."/>
            <person name="Lipuma J."/>
        </authorList>
    </citation>
    <scope>NUCLEOTIDE SEQUENCE [LARGE SCALE GENOMIC DNA]</scope>
    <source>
        <strain evidence="3">AU16122</strain>
    </source>
</reference>
<comment type="caution">
    <text evidence="2">The sequence shown here is derived from an EMBL/GenBank/DDBJ whole genome shotgun (WGS) entry which is preliminary data.</text>
</comment>
<dbReference type="InterPro" id="IPR004839">
    <property type="entry name" value="Aminotransferase_I/II_large"/>
</dbReference>
<dbReference type="OrthoDB" id="199743at2"/>
<dbReference type="GO" id="GO:0030170">
    <property type="term" value="F:pyridoxal phosphate binding"/>
    <property type="evidence" value="ECO:0007669"/>
    <property type="project" value="InterPro"/>
</dbReference>
<dbReference type="EMBL" id="NEVM01000002">
    <property type="protein sequence ID" value="OZI33949.1"/>
    <property type="molecule type" value="Genomic_DNA"/>
</dbReference>
<dbReference type="Gene3D" id="3.40.640.10">
    <property type="entry name" value="Type I PLP-dependent aspartate aminotransferase-like (Major domain)"/>
    <property type="match status" value="1"/>
</dbReference>
<dbReference type="InterPro" id="IPR015424">
    <property type="entry name" value="PyrdxlP-dep_Trfase"/>
</dbReference>
<protein>
    <recommendedName>
        <fullName evidence="1">Aminotransferase class I/classII large domain-containing protein</fullName>
    </recommendedName>
</protein>
<sequence length="75" mass="7980">MCGILGLINPGDAVLIENPTYSLYADAIRLAGGVVENFGRRARPAGVGRGMKAQAARHLAHHLYDTDPSTVRPLP</sequence>
<name>A0A261S985_9BORD</name>
<gene>
    <name evidence="2" type="ORF">CAL29_10295</name>
</gene>
<evidence type="ECO:0000313" key="3">
    <source>
        <dbReference type="Proteomes" id="UP000216020"/>
    </source>
</evidence>
<feature type="domain" description="Aminotransferase class I/classII large" evidence="1">
    <location>
        <begin position="7"/>
        <end position="38"/>
    </location>
</feature>
<evidence type="ECO:0000259" key="1">
    <source>
        <dbReference type="Pfam" id="PF00155"/>
    </source>
</evidence>
<dbReference type="AlphaFoldDB" id="A0A261S985"/>
<accession>A0A261S985</accession>
<evidence type="ECO:0000313" key="2">
    <source>
        <dbReference type="EMBL" id="OZI33949.1"/>
    </source>
</evidence>
<organism evidence="2 3">
    <name type="scientific">Bordetella genomosp. 10</name>
    <dbReference type="NCBI Taxonomy" id="1416804"/>
    <lineage>
        <taxon>Bacteria</taxon>
        <taxon>Pseudomonadati</taxon>
        <taxon>Pseudomonadota</taxon>
        <taxon>Betaproteobacteria</taxon>
        <taxon>Burkholderiales</taxon>
        <taxon>Alcaligenaceae</taxon>
        <taxon>Bordetella</taxon>
    </lineage>
</organism>
<proteinExistence type="predicted"/>
<keyword evidence="3" id="KW-1185">Reference proteome</keyword>
<dbReference type="Proteomes" id="UP000216020">
    <property type="component" value="Unassembled WGS sequence"/>
</dbReference>
<dbReference type="SUPFAM" id="SSF53383">
    <property type="entry name" value="PLP-dependent transferases"/>
    <property type="match status" value="1"/>
</dbReference>
<dbReference type="Pfam" id="PF00155">
    <property type="entry name" value="Aminotran_1_2"/>
    <property type="match status" value="1"/>
</dbReference>